<dbReference type="AlphaFoldDB" id="A0A8S0SNK2"/>
<name>A0A8S0SNK2_OLEEU</name>
<keyword evidence="2" id="KW-1185">Reference proteome</keyword>
<accession>A0A8S0SNK2</accession>
<reference evidence="1 2" key="1">
    <citation type="submission" date="2019-12" db="EMBL/GenBank/DDBJ databases">
        <authorList>
            <person name="Alioto T."/>
            <person name="Alioto T."/>
            <person name="Gomez Garrido J."/>
        </authorList>
    </citation>
    <scope>NUCLEOTIDE SEQUENCE [LARGE SCALE GENOMIC DNA]</scope>
</reference>
<dbReference type="Gramene" id="OE9A053291T1">
    <property type="protein sequence ID" value="OE9A053291C1"/>
    <property type="gene ID" value="OE9A053291"/>
</dbReference>
<proteinExistence type="predicted"/>
<sequence length="115" mass="13787">MKSFICTPQPLDEMIDLLKVWMNGLVSRNCSMLMFQRTLNQKKFGPWEIMLYRLHGQMDFVRLSLQVSYVVFKNFLMSFAFGMAAPQMAEDFRKMIWIIIQMKLFFDRNWAIEDP</sequence>
<dbReference type="Proteomes" id="UP000594638">
    <property type="component" value="Unassembled WGS sequence"/>
</dbReference>
<dbReference type="EMBL" id="CACTIH010005468">
    <property type="protein sequence ID" value="CAA2994150.1"/>
    <property type="molecule type" value="Genomic_DNA"/>
</dbReference>
<protein>
    <submittedName>
        <fullName evidence="1">Uncharacterized protein</fullName>
    </submittedName>
</protein>
<comment type="caution">
    <text evidence="1">The sequence shown here is derived from an EMBL/GenBank/DDBJ whole genome shotgun (WGS) entry which is preliminary data.</text>
</comment>
<evidence type="ECO:0000313" key="1">
    <source>
        <dbReference type="EMBL" id="CAA2994150.1"/>
    </source>
</evidence>
<organism evidence="1 2">
    <name type="scientific">Olea europaea subsp. europaea</name>
    <dbReference type="NCBI Taxonomy" id="158383"/>
    <lineage>
        <taxon>Eukaryota</taxon>
        <taxon>Viridiplantae</taxon>
        <taxon>Streptophyta</taxon>
        <taxon>Embryophyta</taxon>
        <taxon>Tracheophyta</taxon>
        <taxon>Spermatophyta</taxon>
        <taxon>Magnoliopsida</taxon>
        <taxon>eudicotyledons</taxon>
        <taxon>Gunneridae</taxon>
        <taxon>Pentapetalae</taxon>
        <taxon>asterids</taxon>
        <taxon>lamiids</taxon>
        <taxon>Lamiales</taxon>
        <taxon>Oleaceae</taxon>
        <taxon>Oleeae</taxon>
        <taxon>Olea</taxon>
    </lineage>
</organism>
<evidence type="ECO:0000313" key="2">
    <source>
        <dbReference type="Proteomes" id="UP000594638"/>
    </source>
</evidence>
<gene>
    <name evidence="1" type="ORF">OLEA9_A053291</name>
</gene>